<evidence type="ECO:0000313" key="2">
    <source>
        <dbReference type="EMBL" id="SVB60542.1"/>
    </source>
</evidence>
<dbReference type="Gene3D" id="3.40.630.30">
    <property type="match status" value="1"/>
</dbReference>
<dbReference type="InterPro" id="IPR016181">
    <property type="entry name" value="Acyl_CoA_acyltransferase"/>
</dbReference>
<dbReference type="PROSITE" id="PS51186">
    <property type="entry name" value="GNAT"/>
    <property type="match status" value="1"/>
</dbReference>
<evidence type="ECO:0000259" key="1">
    <source>
        <dbReference type="PROSITE" id="PS51186"/>
    </source>
</evidence>
<dbReference type="CDD" id="cd04301">
    <property type="entry name" value="NAT_SF"/>
    <property type="match status" value="1"/>
</dbReference>
<dbReference type="AlphaFoldDB" id="A0A382FD39"/>
<dbReference type="SUPFAM" id="SSF55729">
    <property type="entry name" value="Acyl-CoA N-acyltransferases (Nat)"/>
    <property type="match status" value="1"/>
</dbReference>
<proteinExistence type="predicted"/>
<dbReference type="InterPro" id="IPR016890">
    <property type="entry name" value="UCP028520"/>
</dbReference>
<dbReference type="Pfam" id="PF00583">
    <property type="entry name" value="Acetyltransf_1"/>
    <property type="match status" value="1"/>
</dbReference>
<accession>A0A382FD39</accession>
<feature type="domain" description="N-acetyltransferase" evidence="1">
    <location>
        <begin position="7"/>
        <end position="170"/>
    </location>
</feature>
<reference evidence="2" key="1">
    <citation type="submission" date="2018-05" db="EMBL/GenBank/DDBJ databases">
        <authorList>
            <person name="Lanie J.A."/>
            <person name="Ng W.-L."/>
            <person name="Kazmierczak K.M."/>
            <person name="Andrzejewski T.M."/>
            <person name="Davidsen T.M."/>
            <person name="Wayne K.J."/>
            <person name="Tettelin H."/>
            <person name="Glass J.I."/>
            <person name="Rusch D."/>
            <person name="Podicherti R."/>
            <person name="Tsui H.-C.T."/>
            <person name="Winkler M.E."/>
        </authorList>
    </citation>
    <scope>NUCLEOTIDE SEQUENCE</scope>
</reference>
<gene>
    <name evidence="2" type="ORF">METZ01_LOCUS213396</name>
</gene>
<dbReference type="PIRSF" id="PIRSF028520">
    <property type="entry name" value="UCP028520"/>
    <property type="match status" value="1"/>
</dbReference>
<sequence>VTKDPRVLLRRVGAADLSAVRHLNTAAVPAVNGLLVEEVAWFADVAHTFLVAVPSDRPDGTPVGFLVGLEGPGLDYDSLNYRWFSERYEHFLYVDRVVVDPSDQGRGIGRSLYEAFVERADGHTFLCAEVNVRPRNEGSLAFHDAFGFAAVGEQDTEAGVKRVRMFAKEL</sequence>
<dbReference type="GO" id="GO:0016747">
    <property type="term" value="F:acyltransferase activity, transferring groups other than amino-acyl groups"/>
    <property type="evidence" value="ECO:0007669"/>
    <property type="project" value="InterPro"/>
</dbReference>
<dbReference type="EMBL" id="UINC01049141">
    <property type="protein sequence ID" value="SVB60542.1"/>
    <property type="molecule type" value="Genomic_DNA"/>
</dbReference>
<feature type="non-terminal residue" evidence="2">
    <location>
        <position position="1"/>
    </location>
</feature>
<organism evidence="2">
    <name type="scientific">marine metagenome</name>
    <dbReference type="NCBI Taxonomy" id="408172"/>
    <lineage>
        <taxon>unclassified sequences</taxon>
        <taxon>metagenomes</taxon>
        <taxon>ecological metagenomes</taxon>
    </lineage>
</organism>
<protein>
    <recommendedName>
        <fullName evidence="1">N-acetyltransferase domain-containing protein</fullName>
    </recommendedName>
</protein>
<dbReference type="InterPro" id="IPR000182">
    <property type="entry name" value="GNAT_dom"/>
</dbReference>
<name>A0A382FD39_9ZZZZ</name>